<dbReference type="Proteomes" id="UP001365128">
    <property type="component" value="Unassembled WGS sequence"/>
</dbReference>
<feature type="region of interest" description="Disordered" evidence="3">
    <location>
        <begin position="1"/>
        <end position="165"/>
    </location>
</feature>
<feature type="compositionally biased region" description="Acidic residues" evidence="3">
    <location>
        <begin position="75"/>
        <end position="89"/>
    </location>
</feature>
<dbReference type="PANTHER" id="PTHR22597:SF3">
    <property type="entry name" value="CHROMATIN STRUCTURE-REMODELING COMPLEX SUBUNIT RSC7"/>
    <property type="match status" value="1"/>
</dbReference>
<proteinExistence type="predicted"/>
<keyword evidence="1" id="KW-0805">Transcription regulation</keyword>
<keyword evidence="5" id="KW-1185">Reference proteome</keyword>
<protein>
    <submittedName>
        <fullName evidence="4">Nuclear localization protein-like protein NPL6</fullName>
    </submittedName>
</protein>
<dbReference type="Pfam" id="PF08624">
    <property type="entry name" value="CRC_subunit"/>
    <property type="match status" value="1"/>
</dbReference>
<dbReference type="InterPro" id="IPR013933">
    <property type="entry name" value="CRC_Rsc7/Swp82"/>
</dbReference>
<gene>
    <name evidence="4" type="ORF">IWX46DRAFT_229492</name>
</gene>
<evidence type="ECO:0000256" key="3">
    <source>
        <dbReference type="SAM" id="MobiDB-lite"/>
    </source>
</evidence>
<evidence type="ECO:0000256" key="1">
    <source>
        <dbReference type="ARBA" id="ARBA00023015"/>
    </source>
</evidence>
<feature type="compositionally biased region" description="Basic residues" evidence="3">
    <location>
        <begin position="102"/>
        <end position="112"/>
    </location>
</feature>
<dbReference type="PANTHER" id="PTHR22597">
    <property type="entry name" value="POLYCOMB GROUP PROTEIN"/>
    <property type="match status" value="1"/>
</dbReference>
<evidence type="ECO:0000313" key="4">
    <source>
        <dbReference type="EMBL" id="KAK7554758.1"/>
    </source>
</evidence>
<reference evidence="4 5" key="1">
    <citation type="submission" date="2024-04" db="EMBL/GenBank/DDBJ databases">
        <title>Phyllosticta paracitricarpa is synonymous to the EU quarantine fungus P. citricarpa based on phylogenomic analyses.</title>
        <authorList>
            <consortium name="Lawrence Berkeley National Laboratory"/>
            <person name="Van Ingen-Buijs V.A."/>
            <person name="Van Westerhoven A.C."/>
            <person name="Haridas S."/>
            <person name="Skiadas P."/>
            <person name="Martin F."/>
            <person name="Groenewald J.Z."/>
            <person name="Crous P.W."/>
            <person name="Seidl M.F."/>
        </authorList>
    </citation>
    <scope>NUCLEOTIDE SEQUENCE [LARGE SCALE GENOMIC DNA]</scope>
    <source>
        <strain evidence="4 5">CBS 122670</strain>
    </source>
</reference>
<dbReference type="EMBL" id="JBBPDW010000003">
    <property type="protein sequence ID" value="KAK7554758.1"/>
    <property type="molecule type" value="Genomic_DNA"/>
</dbReference>
<accession>A0ABR1MP16</accession>
<evidence type="ECO:0000313" key="5">
    <source>
        <dbReference type="Proteomes" id="UP001365128"/>
    </source>
</evidence>
<evidence type="ECO:0000256" key="2">
    <source>
        <dbReference type="ARBA" id="ARBA00023163"/>
    </source>
</evidence>
<comment type="caution">
    <text evidence="4">The sequence shown here is derived from an EMBL/GenBank/DDBJ whole genome shotgun (WGS) entry which is preliminary data.</text>
</comment>
<organism evidence="4 5">
    <name type="scientific">Phyllosticta citricarpa</name>
    <dbReference type="NCBI Taxonomy" id="55181"/>
    <lineage>
        <taxon>Eukaryota</taxon>
        <taxon>Fungi</taxon>
        <taxon>Dikarya</taxon>
        <taxon>Ascomycota</taxon>
        <taxon>Pezizomycotina</taxon>
        <taxon>Dothideomycetes</taxon>
        <taxon>Dothideomycetes incertae sedis</taxon>
        <taxon>Botryosphaeriales</taxon>
        <taxon>Phyllostictaceae</taxon>
        <taxon>Phyllosticta</taxon>
    </lineage>
</organism>
<sequence>MPPRRSRAAAQHARTPHQLPPPTFFFRFLIIPPMAGTPTPLVNDSDLDPADALESTQDTPQPTDADPDAPTPVQEPDDDEDAEPEVEPDPSERSSPVVQQFPRKRRLGRPPKNRPPDWDNADSNNDNESQRGTPAKRRRGRPSTGGFRGRPRGGPSHVTRVPIDKEGNMMDVVDDEVALPEDPEGEQKVDKMGNLKGGRDYRVRVFTISGRGDRLYMLSTEPARCCGFRDSYLFFTKHMQLYKIIVTDEEKRDLIDREIIPHSYKGRAIGVVTARSVFREFGARIIIGGKKIIDDYYVQAARARGDIEGELADPNDRLPPPGEPYNKNQYVAWHGASAVYHTGGPSVPLQNGKANQGKRRINITSANWQFEHARSASRFNSILVEARRLNLAGAYDPHTNQLHFPKIMQPTHARWEQLLVENGEAVQEDVSNQTNGVNGINGTNHAQKALGSTFGKIPPVVSRNFLVVDTHFQSAPMTGLGVPGPDGDFRDVGINGLPEPSEDILEELPEECRKALQEAKEKEHEWKSSWSTEAVDGCRNQLKIGFLGVPV</sequence>
<feature type="compositionally biased region" description="Polar residues" evidence="3">
    <location>
        <begin position="121"/>
        <end position="132"/>
    </location>
</feature>
<keyword evidence="2" id="KW-0804">Transcription</keyword>
<name>A0ABR1MP16_9PEZI</name>